<feature type="signal peptide" evidence="2">
    <location>
        <begin position="1"/>
        <end position="20"/>
    </location>
</feature>
<protein>
    <recommendedName>
        <fullName evidence="5">FG-GAP repeat protein</fullName>
    </recommendedName>
</protein>
<dbReference type="Pfam" id="PF13517">
    <property type="entry name" value="FG-GAP_3"/>
    <property type="match status" value="1"/>
</dbReference>
<evidence type="ECO:0000313" key="4">
    <source>
        <dbReference type="Proteomes" id="UP000557717"/>
    </source>
</evidence>
<accession>A0A840VMA7</accession>
<sequence length="960" mass="101145">MSLLRLSVSVIALAAVPAGAQIHALGPGHDINNAVNLGESLLIDWEGDGGIDLVGFDTTSHRLVRASLSLGASPTSGLPILVREMTASVSARLLLAELDGSPGADLLLLEGDLALVWTSSGRASDPSLGPDLVFALPPGSSALAGKIGVADFDGNGSDDLLLAGPTYGELQSASAYTPGRIVFSFGTEASTCVELPDTGLSSTRVEIEPAWLHGGSPTLSISGSIGSQSYKAIIGFGSGRTPSELARFEDGPELPRNLVELDGVAPPERLAIDLEVDQSTSPVTVQTVLRVDQRLGDEWTELERFPIGPGYSYSFSTVAAADFDGDGTQEVILEAANWSNVPESGRLLLLDDSGPATSLQLKPIDDSISAPRAKVLPDGSGSVLLSSVPSVPIYDLLGNPTTLAGVGSRTTLRQDPLDAELPGDFPIVLQHPVSALALGQMNADSLPDLAVLKSVFAATVVPGSVDETTNLSAGFPFQPEVPAEIYLVDLTVDGLDDAIISRDEGIFWRRTTTGAAGEIQSVSGGTIFTQSGTPTAPTRVLGHADFDSDGDIDLLVLEGVSATISWYENRGLQSTWRRRMISLAGFVQGLDSNGGLLGGWIPGGTRWPDLDNTKIVDVDGDGDFDVVSIPSALGNRVTLHRNTSVGFSLEPLTKELPYIGSDLVPGSQYLQADLLYACFTASGPGFALVIPGETDMLGNPAPTIRLIGDGSAPSEAAVAVALYSPVSKATAVDFDQDGYVDIITAGGLATDLLGNPMGSTKVEWLQSNGDGTFALPVALADPRGITTFLDAADLDGDTFPDVISASEFTQTVEVFMHENLKPLPPFEEWIATFGLTEVGADDDPDRDGKLNAFEYLDGTRPDSPDMEMMAPPMSRFDYYSRSPFAASASISRPRQPGGLVHPVDLERSSDLAAWVTVAEPPTITVDPAYPLWETLTWRIPYPDIYAEPTRFHRFSADAPE</sequence>
<name>A0A840VMA7_9BACT</name>
<evidence type="ECO:0000256" key="2">
    <source>
        <dbReference type="SAM" id="SignalP"/>
    </source>
</evidence>
<dbReference type="PANTHER" id="PTHR44103:SF1">
    <property type="entry name" value="PROPROTEIN CONVERTASE P"/>
    <property type="match status" value="1"/>
</dbReference>
<dbReference type="InterPro" id="IPR018247">
    <property type="entry name" value="EF_Hand_1_Ca_BS"/>
</dbReference>
<reference evidence="3 4" key="1">
    <citation type="submission" date="2020-08" db="EMBL/GenBank/DDBJ databases">
        <title>Genomic Encyclopedia of Type Strains, Phase IV (KMG-IV): sequencing the most valuable type-strain genomes for metagenomic binning, comparative biology and taxonomic classification.</title>
        <authorList>
            <person name="Goeker M."/>
        </authorList>
    </citation>
    <scope>NUCLEOTIDE SEQUENCE [LARGE SCALE GENOMIC DNA]</scope>
    <source>
        <strain evidence="3 4">YC6886</strain>
    </source>
</reference>
<evidence type="ECO:0000313" key="3">
    <source>
        <dbReference type="EMBL" id="MBB5353761.1"/>
    </source>
</evidence>
<keyword evidence="4" id="KW-1185">Reference proteome</keyword>
<dbReference type="SUPFAM" id="SSF69318">
    <property type="entry name" value="Integrin alpha N-terminal domain"/>
    <property type="match status" value="2"/>
</dbReference>
<dbReference type="PANTHER" id="PTHR44103">
    <property type="entry name" value="PROPROTEIN CONVERTASE P"/>
    <property type="match status" value="1"/>
</dbReference>
<evidence type="ECO:0000256" key="1">
    <source>
        <dbReference type="ARBA" id="ARBA00022729"/>
    </source>
</evidence>
<proteinExistence type="predicted"/>
<organism evidence="3 4">
    <name type="scientific">Haloferula luteola</name>
    <dbReference type="NCBI Taxonomy" id="595692"/>
    <lineage>
        <taxon>Bacteria</taxon>
        <taxon>Pseudomonadati</taxon>
        <taxon>Verrucomicrobiota</taxon>
        <taxon>Verrucomicrobiia</taxon>
        <taxon>Verrucomicrobiales</taxon>
        <taxon>Verrucomicrobiaceae</taxon>
        <taxon>Haloferula</taxon>
    </lineage>
</organism>
<dbReference type="PROSITE" id="PS00018">
    <property type="entry name" value="EF_HAND_1"/>
    <property type="match status" value="1"/>
</dbReference>
<dbReference type="AlphaFoldDB" id="A0A840VMA7"/>
<dbReference type="Gene3D" id="2.130.10.130">
    <property type="entry name" value="Integrin alpha, N-terminal"/>
    <property type="match status" value="1"/>
</dbReference>
<dbReference type="RefSeq" id="WP_184022111.1">
    <property type="nucleotide sequence ID" value="NZ_JACHFD010000034.1"/>
</dbReference>
<evidence type="ECO:0008006" key="5">
    <source>
        <dbReference type="Google" id="ProtNLM"/>
    </source>
</evidence>
<dbReference type="Proteomes" id="UP000557717">
    <property type="component" value="Unassembled WGS sequence"/>
</dbReference>
<comment type="caution">
    <text evidence="3">The sequence shown here is derived from an EMBL/GenBank/DDBJ whole genome shotgun (WGS) entry which is preliminary data.</text>
</comment>
<dbReference type="EMBL" id="JACHFD010000034">
    <property type="protein sequence ID" value="MBB5353761.1"/>
    <property type="molecule type" value="Genomic_DNA"/>
</dbReference>
<feature type="chain" id="PRO_5032708918" description="FG-GAP repeat protein" evidence="2">
    <location>
        <begin position="21"/>
        <end position="960"/>
    </location>
</feature>
<keyword evidence="1 2" id="KW-0732">Signal</keyword>
<dbReference type="InterPro" id="IPR013517">
    <property type="entry name" value="FG-GAP"/>
</dbReference>
<dbReference type="InterPro" id="IPR028994">
    <property type="entry name" value="Integrin_alpha_N"/>
</dbReference>
<gene>
    <name evidence="3" type="ORF">HNR46_004023</name>
</gene>